<protein>
    <submittedName>
        <fullName evidence="2">Stringent starvation protein B</fullName>
    </submittedName>
</protein>
<dbReference type="eggNOG" id="COG2969">
    <property type="taxonomic scope" value="Bacteria"/>
</dbReference>
<dbReference type="PIRSF" id="PIRSF005276">
    <property type="entry name" value="SspB"/>
    <property type="match status" value="1"/>
</dbReference>
<dbReference type="HOGENOM" id="CLU_118425_2_0_6"/>
<reference evidence="2 3" key="1">
    <citation type="journal article" date="2010" name="Stand. Genomic Sci.">
        <title>Complete genome sequence of Ferrimonas balearica type strain (PAT).</title>
        <authorList>
            <person name="Nolan M."/>
            <person name="Sikorski J."/>
            <person name="Davenport K."/>
            <person name="Lucas S."/>
            <person name="Glavina Del Rio T."/>
            <person name="Tice H."/>
            <person name="Cheng J."/>
            <person name="Goodwin L."/>
            <person name="Pitluck S."/>
            <person name="Liolios K."/>
            <person name="Ivanova N."/>
            <person name="Mavromatis K."/>
            <person name="Ovchinnikova G."/>
            <person name="Pati A."/>
            <person name="Chen A."/>
            <person name="Palaniappan K."/>
            <person name="Land M."/>
            <person name="Hauser L."/>
            <person name="Chang Y."/>
            <person name="Jeffries C."/>
            <person name="Tapia R."/>
            <person name="Brettin T."/>
            <person name="Detter J."/>
            <person name="Han C."/>
            <person name="Yasawong M."/>
            <person name="Rohde M."/>
            <person name="Tindall B."/>
            <person name="Goker M."/>
            <person name="Woyke T."/>
            <person name="Bristow J."/>
            <person name="Eisen J."/>
            <person name="Markowitz V."/>
            <person name="Hugenholtz P."/>
            <person name="Kyrpides N."/>
            <person name="Klenk H."/>
            <person name="Lapidus A."/>
        </authorList>
    </citation>
    <scope>NUCLEOTIDE SEQUENCE [LARGE SCALE GENOMIC DNA]</scope>
    <source>
        <strain evidence="3">DSM 9799 / CCM 4581 / KCTC 23876 / PAT</strain>
    </source>
</reference>
<dbReference type="STRING" id="550540.Fbal_3417"/>
<dbReference type="KEGG" id="fbl:Fbal_3417"/>
<dbReference type="PANTHER" id="PTHR37486:SF1">
    <property type="entry name" value="STRINGENT STARVATION PROTEIN B"/>
    <property type="match status" value="1"/>
</dbReference>
<proteinExistence type="predicted"/>
<dbReference type="SUPFAM" id="SSF101738">
    <property type="entry name" value="SspB-like"/>
    <property type="match status" value="1"/>
</dbReference>
<evidence type="ECO:0000256" key="1">
    <source>
        <dbReference type="SAM" id="MobiDB-lite"/>
    </source>
</evidence>
<evidence type="ECO:0000313" key="2">
    <source>
        <dbReference type="EMBL" id="ADN77615.1"/>
    </source>
</evidence>
<dbReference type="GO" id="GO:0005840">
    <property type="term" value="C:ribosome"/>
    <property type="evidence" value="ECO:0007669"/>
    <property type="project" value="TreeGrafter"/>
</dbReference>
<keyword evidence="3" id="KW-1185">Reference proteome</keyword>
<dbReference type="PANTHER" id="PTHR37486">
    <property type="entry name" value="STRINGENT STARVATION PROTEIN B"/>
    <property type="match status" value="1"/>
</dbReference>
<gene>
    <name evidence="2" type="ordered locus">Fbal_3417</name>
</gene>
<dbReference type="EMBL" id="CP002209">
    <property type="protein sequence ID" value="ADN77615.1"/>
    <property type="molecule type" value="Genomic_DNA"/>
</dbReference>
<organism evidence="2 3">
    <name type="scientific">Ferrimonas balearica (strain DSM 9799 / CCM 4581 / KCTC 23876 / PAT)</name>
    <dbReference type="NCBI Taxonomy" id="550540"/>
    <lineage>
        <taxon>Bacteria</taxon>
        <taxon>Pseudomonadati</taxon>
        <taxon>Pseudomonadota</taxon>
        <taxon>Gammaproteobacteria</taxon>
        <taxon>Alteromonadales</taxon>
        <taxon>Ferrimonadaceae</taxon>
        <taxon>Ferrimonas</taxon>
    </lineage>
</organism>
<dbReference type="Proteomes" id="UP000006683">
    <property type="component" value="Chromosome"/>
</dbReference>
<dbReference type="GO" id="GO:0005829">
    <property type="term" value="C:cytosol"/>
    <property type="evidence" value="ECO:0007669"/>
    <property type="project" value="TreeGrafter"/>
</dbReference>
<dbReference type="NCBIfam" id="NF008769">
    <property type="entry name" value="PRK11798.2-5"/>
    <property type="match status" value="1"/>
</dbReference>
<sequence length="142" mass="15605">MSKVLSPSRPYLLRAFYEWLLDNDLTPHLVVEAEMPGVQVPRQFVEDGQIVLNIAPHAVGNLQMGNEEVTFNARFGGQPHALRVPMYAVAAIYARENGAGTVFQPEAAYEQAEGVPNEADIPVADEPVAERPKGRPTLKVIK</sequence>
<dbReference type="NCBIfam" id="NF008763">
    <property type="entry name" value="PRK11798.1-2"/>
    <property type="match status" value="1"/>
</dbReference>
<dbReference type="InterPro" id="IPR036760">
    <property type="entry name" value="SspB-like_sf"/>
</dbReference>
<dbReference type="Pfam" id="PF04386">
    <property type="entry name" value="SspB"/>
    <property type="match status" value="1"/>
</dbReference>
<dbReference type="GeneID" id="67183631"/>
<dbReference type="InterPro" id="IPR007481">
    <property type="entry name" value="SspB"/>
</dbReference>
<dbReference type="Gene3D" id="2.30.30.220">
    <property type="entry name" value="SspB-like"/>
    <property type="match status" value="1"/>
</dbReference>
<dbReference type="RefSeq" id="WP_013346921.1">
    <property type="nucleotide sequence ID" value="NC_014541.1"/>
</dbReference>
<name>E1SMA6_FERBD</name>
<evidence type="ECO:0000313" key="3">
    <source>
        <dbReference type="Proteomes" id="UP000006683"/>
    </source>
</evidence>
<dbReference type="GO" id="GO:0045732">
    <property type="term" value="P:positive regulation of protein catabolic process"/>
    <property type="evidence" value="ECO:0007669"/>
    <property type="project" value="TreeGrafter"/>
</dbReference>
<accession>E1SMA6</accession>
<dbReference type="AlphaFoldDB" id="E1SMA6"/>
<dbReference type="NCBIfam" id="NF008762">
    <property type="entry name" value="PRK11798.1-1"/>
    <property type="match status" value="1"/>
</dbReference>
<feature type="region of interest" description="Disordered" evidence="1">
    <location>
        <begin position="118"/>
        <end position="142"/>
    </location>
</feature>
<dbReference type="OrthoDB" id="9797358at2"/>